<dbReference type="NCBIfam" id="TIGR01733">
    <property type="entry name" value="AA-adenyl-dom"/>
    <property type="match status" value="1"/>
</dbReference>
<evidence type="ECO:0000259" key="1">
    <source>
        <dbReference type="Pfam" id="PF00501"/>
    </source>
</evidence>
<dbReference type="Gene3D" id="3.40.50.12780">
    <property type="entry name" value="N-terminal domain of ligase-like"/>
    <property type="match status" value="1"/>
</dbReference>
<dbReference type="InterPro" id="IPR020845">
    <property type="entry name" value="AMP-binding_CS"/>
</dbReference>
<dbReference type="Gene3D" id="3.30.300.30">
    <property type="match status" value="1"/>
</dbReference>
<dbReference type="SUPFAM" id="SSF56801">
    <property type="entry name" value="Acetyl-CoA synthetase-like"/>
    <property type="match status" value="1"/>
</dbReference>
<dbReference type="Pfam" id="PF13193">
    <property type="entry name" value="AMP-binding_C"/>
    <property type="match status" value="1"/>
</dbReference>
<dbReference type="PROSITE" id="PS00455">
    <property type="entry name" value="AMP_BINDING"/>
    <property type="match status" value="1"/>
</dbReference>
<evidence type="ECO:0000259" key="2">
    <source>
        <dbReference type="Pfam" id="PF13193"/>
    </source>
</evidence>
<proteinExistence type="predicted"/>
<evidence type="ECO:0000313" key="3">
    <source>
        <dbReference type="EMBL" id="GAA4809085.1"/>
    </source>
</evidence>
<reference evidence="4" key="1">
    <citation type="journal article" date="2019" name="Int. J. Syst. Evol. Microbiol.">
        <title>The Global Catalogue of Microorganisms (GCM) 10K type strain sequencing project: providing services to taxonomists for standard genome sequencing and annotation.</title>
        <authorList>
            <consortium name="The Broad Institute Genomics Platform"/>
            <consortium name="The Broad Institute Genome Sequencing Center for Infectious Disease"/>
            <person name="Wu L."/>
            <person name="Ma J."/>
        </authorList>
    </citation>
    <scope>NUCLEOTIDE SEQUENCE [LARGE SCALE GENOMIC DNA]</scope>
    <source>
        <strain evidence="4">JCM 18081</strain>
    </source>
</reference>
<feature type="domain" description="AMP-binding enzyme C-terminal" evidence="2">
    <location>
        <begin position="429"/>
        <end position="502"/>
    </location>
</feature>
<dbReference type="PANTHER" id="PTHR45527:SF1">
    <property type="entry name" value="FATTY ACID SYNTHASE"/>
    <property type="match status" value="1"/>
</dbReference>
<dbReference type="Proteomes" id="UP001501265">
    <property type="component" value="Unassembled WGS sequence"/>
</dbReference>
<evidence type="ECO:0008006" key="5">
    <source>
        <dbReference type="Google" id="ProtNLM"/>
    </source>
</evidence>
<sequence>MSTPSSGGSVMYRLFSRHVAANADRPAVRDDRTDLTYGELSRRVDVLAAALRERCPEPGARVGLYLDRTADVVLAVLAVCAAGHTYVPLDPAYPDERLRFMAADSRLSLVVCDKEPPAAAVAGELLRLDAVDWSRGGPPVEAADTDPDGVAYVIYTSGSTGRPKGVEIRRSGVAAMVDAMSRRFEFTGEDVWTLFHSYSFDFSVWEMWGALATGGTLVVVPAETMLSPRDSAELLARERVTVLNVVPSVFRYLTAAAGRSPRPPTTVRRIIFGGEAVDVEDIRAWRRTVSATCEFINTYGITETTVFVSTKDLTREVPPTGPDGGDSAAELGTPLSGWRIQVLDEEGRPVGPGGTGEIWVAGDGVALGYTGRPDLTAERFRTRENEDGVETRWYRSGDLARRTGDHTFRYAGRADSQVKINGFRIEPGEIESVLRRLPAVDDLAVVPVRSRIGGIVLTAFYVAHADPPADELASRAAELLPRHMVPGRFVRLDALPHTPSGKTDRRVLAERS</sequence>
<dbReference type="InterPro" id="IPR042099">
    <property type="entry name" value="ANL_N_sf"/>
</dbReference>
<dbReference type="EMBL" id="BAABIG010000046">
    <property type="protein sequence ID" value="GAA4809085.1"/>
    <property type="molecule type" value="Genomic_DNA"/>
</dbReference>
<dbReference type="Pfam" id="PF00501">
    <property type="entry name" value="AMP-binding"/>
    <property type="match status" value="1"/>
</dbReference>
<comment type="caution">
    <text evidence="3">The sequence shown here is derived from an EMBL/GenBank/DDBJ whole genome shotgun (WGS) entry which is preliminary data.</text>
</comment>
<dbReference type="InterPro" id="IPR025110">
    <property type="entry name" value="AMP-bd_C"/>
</dbReference>
<dbReference type="RefSeq" id="WP_345621775.1">
    <property type="nucleotide sequence ID" value="NZ_BAABIG010000046.1"/>
</dbReference>
<name>A0ABP9CEK3_9ACTN</name>
<feature type="domain" description="AMP-dependent synthetase/ligase" evidence="1">
    <location>
        <begin position="15"/>
        <end position="369"/>
    </location>
</feature>
<organism evidence="3 4">
    <name type="scientific">Streptomyces ziwulingensis</name>
    <dbReference type="NCBI Taxonomy" id="1045501"/>
    <lineage>
        <taxon>Bacteria</taxon>
        <taxon>Bacillati</taxon>
        <taxon>Actinomycetota</taxon>
        <taxon>Actinomycetes</taxon>
        <taxon>Kitasatosporales</taxon>
        <taxon>Streptomycetaceae</taxon>
        <taxon>Streptomyces</taxon>
    </lineage>
</organism>
<dbReference type="InterPro" id="IPR000873">
    <property type="entry name" value="AMP-dep_synth/lig_dom"/>
</dbReference>
<dbReference type="InterPro" id="IPR010071">
    <property type="entry name" value="AA_adenyl_dom"/>
</dbReference>
<accession>A0ABP9CEK3</accession>
<keyword evidence="4" id="KW-1185">Reference proteome</keyword>
<evidence type="ECO:0000313" key="4">
    <source>
        <dbReference type="Proteomes" id="UP001501265"/>
    </source>
</evidence>
<dbReference type="InterPro" id="IPR045851">
    <property type="entry name" value="AMP-bd_C_sf"/>
</dbReference>
<dbReference type="PANTHER" id="PTHR45527">
    <property type="entry name" value="NONRIBOSOMAL PEPTIDE SYNTHETASE"/>
    <property type="match status" value="1"/>
</dbReference>
<protein>
    <recommendedName>
        <fullName evidence="5">Amino acid adenylation domain-containing protein</fullName>
    </recommendedName>
</protein>
<gene>
    <name evidence="3" type="ORF">GCM10023220_44660</name>
</gene>